<organism evidence="3 4">
    <name type="scientific">Starmerella bacillaris</name>
    <name type="common">Yeast</name>
    <name type="synonym">Candida zemplinina</name>
    <dbReference type="NCBI Taxonomy" id="1247836"/>
    <lineage>
        <taxon>Eukaryota</taxon>
        <taxon>Fungi</taxon>
        <taxon>Dikarya</taxon>
        <taxon>Ascomycota</taxon>
        <taxon>Saccharomycotina</taxon>
        <taxon>Dipodascomycetes</taxon>
        <taxon>Dipodascales</taxon>
        <taxon>Trichomonascaceae</taxon>
        <taxon>Starmerella</taxon>
    </lineage>
</organism>
<comment type="caution">
    <text evidence="3">The sequence shown here is derived from an EMBL/GenBank/DDBJ whole genome shotgun (WGS) entry which is preliminary data.</text>
</comment>
<feature type="region of interest" description="Disordered" evidence="1">
    <location>
        <begin position="256"/>
        <end position="281"/>
    </location>
</feature>
<dbReference type="EMBL" id="BTGC01000003">
    <property type="protein sequence ID" value="GMM50473.1"/>
    <property type="molecule type" value="Genomic_DNA"/>
</dbReference>
<sequence>MDMALDASSKNMDFDSAWANFMKEQSFMPDNCATENKNNQNENLLNHEESNAFSKFLDSLMNEQTQPKEIVRKLDEELNRLNSSLESVDPKVHNGIAADIDEIEEMENTALNRGNAEVINNRMINGVDTSNMGVNNLDMSHLDGNSNVAVSSMDIHSVNVNRNDQHPLQYTAIRRSPSPLEYLSQSETMIKTQMDNYQAAYSYVPDPQTFYPPPSYYPHHLSMYKVQQIPSLQMNYQQLYQQLLPVYNAVPDIPIPQETQTNTATNQSRKRKRSDTEEMSRINHVNSEKKRRAHIKERYQDMCDLVPEVRHSAAKFPKSHVLKATLERLISLAEENKRIRNKIEACGVSTVSIREIHLQPNHMLSSGSGSGSD</sequence>
<keyword evidence="4" id="KW-1185">Reference proteome</keyword>
<evidence type="ECO:0000259" key="2">
    <source>
        <dbReference type="PROSITE" id="PS50888"/>
    </source>
</evidence>
<dbReference type="InterPro" id="IPR057071">
    <property type="entry name" value="bHLH_INO2"/>
</dbReference>
<feature type="compositionally biased region" description="Polar residues" evidence="1">
    <location>
        <begin position="257"/>
        <end position="267"/>
    </location>
</feature>
<dbReference type="InterPro" id="IPR011598">
    <property type="entry name" value="bHLH_dom"/>
</dbReference>
<dbReference type="AlphaFoldDB" id="A0AAV5RI98"/>
<evidence type="ECO:0000313" key="4">
    <source>
        <dbReference type="Proteomes" id="UP001362899"/>
    </source>
</evidence>
<feature type="domain" description="BHLH" evidence="2">
    <location>
        <begin position="279"/>
        <end position="332"/>
    </location>
</feature>
<name>A0AAV5RI98_STABA</name>
<dbReference type="Proteomes" id="UP001362899">
    <property type="component" value="Unassembled WGS sequence"/>
</dbReference>
<protein>
    <recommendedName>
        <fullName evidence="2">BHLH domain-containing protein</fullName>
    </recommendedName>
</protein>
<dbReference type="GO" id="GO:0046983">
    <property type="term" value="F:protein dimerization activity"/>
    <property type="evidence" value="ECO:0007669"/>
    <property type="project" value="InterPro"/>
</dbReference>
<dbReference type="Pfam" id="PF23179">
    <property type="entry name" value="bHLH_INO2"/>
    <property type="match status" value="1"/>
</dbReference>
<dbReference type="PROSITE" id="PS50888">
    <property type="entry name" value="BHLH"/>
    <property type="match status" value="1"/>
</dbReference>
<accession>A0AAV5RI98</accession>
<reference evidence="3 4" key="1">
    <citation type="journal article" date="2023" name="Elife">
        <title>Identification of key yeast species and microbe-microbe interactions impacting larval growth of Drosophila in the wild.</title>
        <authorList>
            <person name="Mure A."/>
            <person name="Sugiura Y."/>
            <person name="Maeda R."/>
            <person name="Honda K."/>
            <person name="Sakurai N."/>
            <person name="Takahashi Y."/>
            <person name="Watada M."/>
            <person name="Katoh T."/>
            <person name="Gotoh A."/>
            <person name="Gotoh Y."/>
            <person name="Taniguchi I."/>
            <person name="Nakamura K."/>
            <person name="Hayashi T."/>
            <person name="Katayama T."/>
            <person name="Uemura T."/>
            <person name="Hattori Y."/>
        </authorList>
    </citation>
    <scope>NUCLEOTIDE SEQUENCE [LARGE SCALE GENOMIC DNA]</scope>
    <source>
        <strain evidence="3 4">SB-73</strain>
    </source>
</reference>
<proteinExistence type="predicted"/>
<dbReference type="InterPro" id="IPR036638">
    <property type="entry name" value="HLH_DNA-bd_sf"/>
</dbReference>
<evidence type="ECO:0000313" key="3">
    <source>
        <dbReference type="EMBL" id="GMM50473.1"/>
    </source>
</evidence>
<evidence type="ECO:0000256" key="1">
    <source>
        <dbReference type="SAM" id="MobiDB-lite"/>
    </source>
</evidence>
<gene>
    <name evidence="3" type="ORF">DASB73_014310</name>
</gene>
<dbReference type="Gene3D" id="4.10.280.10">
    <property type="entry name" value="Helix-loop-helix DNA-binding domain"/>
    <property type="match status" value="1"/>
</dbReference>
<dbReference type="SUPFAM" id="SSF47459">
    <property type="entry name" value="HLH, helix-loop-helix DNA-binding domain"/>
    <property type="match status" value="1"/>
</dbReference>